<keyword evidence="14" id="KW-1185">Reference proteome</keyword>
<dbReference type="Pfam" id="PF11635">
    <property type="entry name" value="Med16_N"/>
    <property type="match status" value="1"/>
</dbReference>
<comment type="subcellular location">
    <subcellularLocation>
        <location evidence="1 9">Nucleus</location>
    </subcellularLocation>
</comment>
<keyword evidence="7 9" id="KW-0539">Nucleus</keyword>
<dbReference type="AlphaFoldDB" id="A0AAD9MDF3"/>
<dbReference type="PANTHER" id="PTHR13224:SF6">
    <property type="entry name" value="MEDIATOR OF RNA POLYMERASE II TRANSCRIPTION SUBUNIT 16"/>
    <property type="match status" value="1"/>
</dbReference>
<evidence type="ECO:0000256" key="10">
    <source>
        <dbReference type="SAM" id="MobiDB-lite"/>
    </source>
</evidence>
<comment type="similarity">
    <text evidence="2 9">Belongs to the Mediator complex subunit 16 family.</text>
</comment>
<dbReference type="InterPro" id="IPR048338">
    <property type="entry name" value="Mediator_Med16"/>
</dbReference>
<dbReference type="Proteomes" id="UP001217918">
    <property type="component" value="Unassembled WGS sequence"/>
</dbReference>
<reference evidence="13" key="1">
    <citation type="journal article" date="2023" name="Mol. Plant Microbe Interact.">
        <title>Elucidating the Obligate Nature and Biological Capacity of an Invasive Fungal Corn Pathogen.</title>
        <authorList>
            <person name="MacCready J.S."/>
            <person name="Roggenkamp E.M."/>
            <person name="Gdanetz K."/>
            <person name="Chilvers M.I."/>
        </authorList>
    </citation>
    <scope>NUCLEOTIDE SEQUENCE</scope>
    <source>
        <strain evidence="13">PM02</strain>
    </source>
</reference>
<feature type="region of interest" description="Disordered" evidence="10">
    <location>
        <begin position="755"/>
        <end position="775"/>
    </location>
</feature>
<dbReference type="InterPro" id="IPR048339">
    <property type="entry name" value="Mediator_Med16_C"/>
</dbReference>
<dbReference type="SUPFAM" id="SSF50978">
    <property type="entry name" value="WD40 repeat-like"/>
    <property type="match status" value="1"/>
</dbReference>
<dbReference type="EMBL" id="JAQQPM010000006">
    <property type="protein sequence ID" value="KAK2073004.1"/>
    <property type="molecule type" value="Genomic_DNA"/>
</dbReference>
<comment type="caution">
    <text evidence="13">The sequence shown here is derived from an EMBL/GenBank/DDBJ whole genome shotgun (WGS) entry which is preliminary data.</text>
</comment>
<feature type="compositionally biased region" description="Polar residues" evidence="10">
    <location>
        <begin position="762"/>
        <end position="771"/>
    </location>
</feature>
<dbReference type="InterPro" id="IPR021665">
    <property type="entry name" value="Mediator_Med16_N"/>
</dbReference>
<evidence type="ECO:0000256" key="1">
    <source>
        <dbReference type="ARBA" id="ARBA00004123"/>
    </source>
</evidence>
<name>A0AAD9MDF3_9PEZI</name>
<sequence>MDAHAMPSLLHLDGALHVTGRLDVINTTMALDDVDLFGDPVMDTALDTALNLPPQPAVSKQLQQRLDELRARGCCQGIAWSRQGTIASIAKDGQSIELRFLRTHPDNGAWAMSEPTPCSVFSSAMAGGLFTHLAWATTSSPELAVIDAVGRVSILGFSITLNRPHQLRRWDADAVDDLHAVVGCYWLPLVPPIRNYHILHGPAVWTGNEYRQREPKRARTNIQWGMLPADKQVPPGGVPLHPTLQEKHVAVTNWLQCGPSQSPLDTSMAQLSLIEVLPQLIEQKTTSPTPALVLTVRSHVPQDSTSFNQEVLSIVDRWEILGTEPQQTLHPAFAQLGTKNNGPNASSPSPTTRLRRLEPLILPKVIISIHVMQFGKVICFAFSDGTVQYHARETMAEIYNDHNITRISCLQQVGFRFAEEKPCLQVAFSPTNCSFAMVCEDGKVIWNSLRYPMDQLGSSVSGHDPFPAIHAALSIPAAAGALVQANYDDILAIARPFTERSSFVYDWVRDIVNVMKIQVDYSDDSHHDQLVLNNSLHLCLSILNQLGFSGDFHARTFGGKFAKLALNARNIVRLISLASNTPLNLKEKLSPLDEPEVVDALAGCAKWGLDLISWLTDSCFALLKDQTFMGIISEPRRFHELSGYLQSKNEVSLHLLLCSSTRGYLSACCRRLLHLDQLSIRAIQFYDVKARAQDQADGGSATSRVTPALSVAYRKLHRYTSSSLVKVTEFERLVAQLGSDIRAAYQGSLGALAGNAHGAKPQPQQQANSAVANDPVRKAQAQIELDMLLAATPPVPFREVLLKFFNQSLRGFRTTTDPAKLFFADYSVLEADDDPQSLALRRAKGAHVDVFKRVPLTSRGRRSAAHHGPDPGGNGFHLAHEADGWAEEKVHQWRRCVRCAAVMEDAIAQRPGFTFVLAQQRKCPCGGNWGLLPRGGLVN</sequence>
<evidence type="ECO:0000256" key="2">
    <source>
        <dbReference type="ARBA" id="ARBA00006543"/>
    </source>
</evidence>
<evidence type="ECO:0000259" key="11">
    <source>
        <dbReference type="Pfam" id="PF11635"/>
    </source>
</evidence>
<keyword evidence="4 9" id="KW-0805">Transcription regulation</keyword>
<gene>
    <name evidence="9" type="primary">MED16</name>
    <name evidence="13" type="ORF">P8C59_007318</name>
</gene>
<organism evidence="13 14">
    <name type="scientific">Phyllachora maydis</name>
    <dbReference type="NCBI Taxonomy" id="1825666"/>
    <lineage>
        <taxon>Eukaryota</taxon>
        <taxon>Fungi</taxon>
        <taxon>Dikarya</taxon>
        <taxon>Ascomycota</taxon>
        <taxon>Pezizomycotina</taxon>
        <taxon>Sordariomycetes</taxon>
        <taxon>Sordariomycetidae</taxon>
        <taxon>Phyllachorales</taxon>
        <taxon>Phyllachoraceae</taxon>
        <taxon>Phyllachora</taxon>
    </lineage>
</organism>
<evidence type="ECO:0000313" key="14">
    <source>
        <dbReference type="Proteomes" id="UP001217918"/>
    </source>
</evidence>
<keyword evidence="6 9" id="KW-0804">Transcription</keyword>
<dbReference type="InterPro" id="IPR036322">
    <property type="entry name" value="WD40_repeat_dom_sf"/>
</dbReference>
<feature type="domain" description="Mediator complex subunit Med16 N-terminal" evidence="11">
    <location>
        <begin position="267"/>
        <end position="418"/>
    </location>
</feature>
<evidence type="ECO:0000256" key="6">
    <source>
        <dbReference type="ARBA" id="ARBA00023163"/>
    </source>
</evidence>
<protein>
    <recommendedName>
        <fullName evidence="3 9">Mediator of RNA polymerase II transcription subunit 16</fullName>
    </recommendedName>
    <alternativeName>
        <fullName evidence="8 9">Mediator complex subunit 16</fullName>
    </alternativeName>
</protein>
<evidence type="ECO:0000256" key="3">
    <source>
        <dbReference type="ARBA" id="ARBA00019614"/>
    </source>
</evidence>
<dbReference type="GO" id="GO:0045893">
    <property type="term" value="P:positive regulation of DNA-templated transcription"/>
    <property type="evidence" value="ECO:0007669"/>
    <property type="project" value="TreeGrafter"/>
</dbReference>
<evidence type="ECO:0000256" key="4">
    <source>
        <dbReference type="ARBA" id="ARBA00023015"/>
    </source>
</evidence>
<evidence type="ECO:0000259" key="12">
    <source>
        <dbReference type="Pfam" id="PF20719"/>
    </source>
</evidence>
<proteinExistence type="inferred from homology"/>
<evidence type="ECO:0000256" key="9">
    <source>
        <dbReference type="RuleBase" id="RU364149"/>
    </source>
</evidence>
<dbReference type="GO" id="GO:0016592">
    <property type="term" value="C:mediator complex"/>
    <property type="evidence" value="ECO:0007669"/>
    <property type="project" value="InterPro"/>
</dbReference>
<evidence type="ECO:0000256" key="8">
    <source>
        <dbReference type="ARBA" id="ARBA00032015"/>
    </source>
</evidence>
<evidence type="ECO:0000313" key="13">
    <source>
        <dbReference type="EMBL" id="KAK2073004.1"/>
    </source>
</evidence>
<evidence type="ECO:0000256" key="7">
    <source>
        <dbReference type="ARBA" id="ARBA00023242"/>
    </source>
</evidence>
<comment type="subunit">
    <text evidence="9">Component of the Mediator complex.</text>
</comment>
<accession>A0AAD9MDF3</accession>
<comment type="function">
    <text evidence="9">Component of the Mediator complex, a coactivator involved in the regulated transcription of nearly all RNA polymerase II-dependent genes. Mediator functions as a bridge to convey information from gene-specific regulatory proteins to the basal RNA polymerase II transcription machinery. Mediator is recruited to promoters by direct interactions with regulatory proteins and serves as a scaffold for the assembly of a functional preinitiation complex with RNA polymerase II and the general transcription factors.</text>
</comment>
<evidence type="ECO:0000256" key="5">
    <source>
        <dbReference type="ARBA" id="ARBA00023159"/>
    </source>
</evidence>
<keyword evidence="5 9" id="KW-0010">Activator</keyword>
<feature type="domain" description="Mediator complex subunit 16 C-terminal" evidence="12">
    <location>
        <begin position="814"/>
        <end position="929"/>
    </location>
</feature>
<dbReference type="Pfam" id="PF20719">
    <property type="entry name" value="Med16_C"/>
    <property type="match status" value="1"/>
</dbReference>
<dbReference type="PANTHER" id="PTHR13224">
    <property type="entry name" value="THYROID HORMONE RECEPTOR-ASSOCIATED PROTEIN-RELATED"/>
    <property type="match status" value="1"/>
</dbReference>